<protein>
    <recommendedName>
        <fullName evidence="4">Thymidine phosphorylase</fullName>
    </recommendedName>
</protein>
<dbReference type="AlphaFoldDB" id="A0A087C4L9"/>
<sequence length="260" mass="28001">MSTNTSNAFHNGSSSIHASRESFAPARTGSSRPSRPAQIDPTVAAHVAGGADPQAIDEMSHASAAAMLDRVHHSQDPAVVERVLTLVEREGVDIIAELWSHAQPDTLPAMLWRLYLLRTWMHRHQQSLSRLWRAGEPVATVDSVVAGIDQAPEAQNIAHTADSILSGAFTGDFAVALERAAAFTDVIAGGLHAQAKRLVHGDHAPRDSAHEHTAPGNTQNEPTSDDRTTAARLMHTAGNLLVTAHDFRSGANQWRRGRLE</sequence>
<keyword evidence="3" id="KW-1185">Reference proteome</keyword>
<dbReference type="STRING" id="1437603.GCA_000771525_01771"/>
<evidence type="ECO:0008006" key="4">
    <source>
        <dbReference type="Google" id="ProtNLM"/>
    </source>
</evidence>
<name>A0A087C4L9_9BIFI</name>
<feature type="region of interest" description="Disordered" evidence="1">
    <location>
        <begin position="204"/>
        <end position="227"/>
    </location>
</feature>
<evidence type="ECO:0000313" key="2">
    <source>
        <dbReference type="EMBL" id="KFI78219.1"/>
    </source>
</evidence>
<dbReference type="GeneID" id="93094781"/>
<feature type="region of interest" description="Disordered" evidence="1">
    <location>
        <begin position="1"/>
        <end position="38"/>
    </location>
</feature>
<accession>A0A087C4L9</accession>
<dbReference type="EMBL" id="JGZE01000004">
    <property type="protein sequence ID" value="KFI78219.1"/>
    <property type="molecule type" value="Genomic_DNA"/>
</dbReference>
<feature type="compositionally biased region" description="Polar residues" evidence="1">
    <location>
        <begin position="1"/>
        <end position="17"/>
    </location>
</feature>
<feature type="compositionally biased region" description="Basic and acidic residues" evidence="1">
    <location>
        <begin position="204"/>
        <end position="213"/>
    </location>
</feature>
<evidence type="ECO:0000256" key="1">
    <source>
        <dbReference type="SAM" id="MobiDB-lite"/>
    </source>
</evidence>
<organism evidence="2 3">
    <name type="scientific">Bifidobacterium mongoliense DSM 21395</name>
    <dbReference type="NCBI Taxonomy" id="1437603"/>
    <lineage>
        <taxon>Bacteria</taxon>
        <taxon>Bacillati</taxon>
        <taxon>Actinomycetota</taxon>
        <taxon>Actinomycetes</taxon>
        <taxon>Bifidobacteriales</taxon>
        <taxon>Bifidobacteriaceae</taxon>
        <taxon>Bifidobacterium</taxon>
    </lineage>
</organism>
<dbReference type="RefSeq" id="WP_033513040.1">
    <property type="nucleotide sequence ID" value="NZ_JDUO01000009.1"/>
</dbReference>
<evidence type="ECO:0000313" key="3">
    <source>
        <dbReference type="Proteomes" id="UP000029082"/>
    </source>
</evidence>
<comment type="caution">
    <text evidence="2">The sequence shown here is derived from an EMBL/GenBank/DDBJ whole genome shotgun (WGS) entry which is preliminary data.</text>
</comment>
<reference evidence="2 3" key="1">
    <citation type="submission" date="2014-03" db="EMBL/GenBank/DDBJ databases">
        <title>Genomics of Bifidobacteria.</title>
        <authorList>
            <person name="Ventura M."/>
            <person name="Milani C."/>
            <person name="Lugli G.A."/>
        </authorList>
    </citation>
    <scope>NUCLEOTIDE SEQUENCE [LARGE SCALE GENOMIC DNA]</scope>
    <source>
        <strain evidence="2 3">DSM 21395</strain>
    </source>
</reference>
<gene>
    <name evidence="2" type="ORF">BMON_1483</name>
</gene>
<dbReference type="eggNOG" id="ENOG502ZAXG">
    <property type="taxonomic scope" value="Bacteria"/>
</dbReference>
<proteinExistence type="predicted"/>
<dbReference type="Proteomes" id="UP000029082">
    <property type="component" value="Unassembled WGS sequence"/>
</dbReference>